<proteinExistence type="predicted"/>
<dbReference type="EMBL" id="JZIW01000001">
    <property type="protein sequence ID" value="KOO82290.1"/>
    <property type="molecule type" value="Genomic_DNA"/>
</dbReference>
<name>A0AB34TGR9_STEMA</name>
<organism evidence="1 2">
    <name type="scientific">Stenotrophomonas maltophilia</name>
    <name type="common">Pseudomonas maltophilia</name>
    <name type="synonym">Xanthomonas maltophilia</name>
    <dbReference type="NCBI Taxonomy" id="40324"/>
    <lineage>
        <taxon>Bacteria</taxon>
        <taxon>Pseudomonadati</taxon>
        <taxon>Pseudomonadota</taxon>
        <taxon>Gammaproteobacteria</taxon>
        <taxon>Lysobacterales</taxon>
        <taxon>Lysobacteraceae</taxon>
        <taxon>Stenotrophomonas</taxon>
        <taxon>Stenotrophomonas maltophilia group</taxon>
    </lineage>
</organism>
<dbReference type="RefSeq" id="WP_053461148.1">
    <property type="nucleotide sequence ID" value="NZ_JAKJRS010000010.1"/>
</dbReference>
<accession>A0AB34TGR9</accession>
<evidence type="ECO:0000313" key="2">
    <source>
        <dbReference type="Proteomes" id="UP000037632"/>
    </source>
</evidence>
<reference evidence="1 2" key="1">
    <citation type="journal article" date="2015" name="Antimicrob. Agents Chemother.">
        <title>Whole-Genome Sequencing Identifies Emergence of a Quinolone Resistance Mutation in a Case of Stenotrophomonas maltophilia Bacteremia.</title>
        <authorList>
            <person name="Pak T.R."/>
            <person name="Altman D.R."/>
            <person name="Attie O."/>
            <person name="Sebra R."/>
            <person name="Hamula C.L."/>
            <person name="Lewis M."/>
            <person name="Deikus G."/>
            <person name="Newman L.C."/>
            <person name="Fang G."/>
            <person name="Hand J."/>
            <person name="Papel G."/>
            <person name="Wallach F."/>
            <person name="Schadt E.E."/>
            <person name="Huprikar S."/>
            <person name="van Bakel H."/>
            <person name="Kasarskis A."/>
            <person name="Bashir A."/>
        </authorList>
    </citation>
    <scope>NUCLEOTIDE SEQUENCE [LARGE SCALE GENOMIC DNA]</scope>
    <source>
        <strain evidence="1 2">ISMMS6</strain>
    </source>
</reference>
<sequence>MSAHTRNGTRTAADVVNGIHFLVHENDVDRLWQAQQAIDLLALLDTDQPSPITLDHIAAVAAYVAEDLRQVLGNAHRADQLPAVDLAETL</sequence>
<gene>
    <name evidence="1" type="ORF">VL23_03090</name>
</gene>
<dbReference type="AlphaFoldDB" id="A0AB34TGR9"/>
<protein>
    <submittedName>
        <fullName evidence="1">Uncharacterized protein</fullName>
    </submittedName>
</protein>
<comment type="caution">
    <text evidence="1">The sequence shown here is derived from an EMBL/GenBank/DDBJ whole genome shotgun (WGS) entry which is preliminary data.</text>
</comment>
<dbReference type="Proteomes" id="UP000037632">
    <property type="component" value="Unassembled WGS sequence"/>
</dbReference>
<evidence type="ECO:0000313" key="1">
    <source>
        <dbReference type="EMBL" id="KOO82290.1"/>
    </source>
</evidence>